<evidence type="ECO:0000313" key="2">
    <source>
        <dbReference type="Proteomes" id="UP001108280"/>
    </source>
</evidence>
<dbReference type="AlphaFoldDB" id="A0A9J7K4H8"/>
<reference evidence="3" key="3">
    <citation type="submission" date="2025-08" db="UniProtKB">
        <authorList>
            <consortium name="RefSeq"/>
        </authorList>
    </citation>
    <scope>IDENTIFICATION</scope>
    <source>
        <strain evidence="3">17A/GY</strain>
        <tissue evidence="3">Liver</tissue>
    </source>
</reference>
<name>A0A9J7K4H8_CRIGR</name>
<organism evidence="2 3">
    <name type="scientific">Cricetulus griseus</name>
    <name type="common">Chinese hamster</name>
    <name type="synonym">Cricetulus barabensis griseus</name>
    <dbReference type="NCBI Taxonomy" id="10029"/>
    <lineage>
        <taxon>Eukaryota</taxon>
        <taxon>Metazoa</taxon>
        <taxon>Chordata</taxon>
        <taxon>Craniata</taxon>
        <taxon>Vertebrata</taxon>
        <taxon>Euteleostomi</taxon>
        <taxon>Mammalia</taxon>
        <taxon>Eutheria</taxon>
        <taxon>Euarchontoglires</taxon>
        <taxon>Glires</taxon>
        <taxon>Rodentia</taxon>
        <taxon>Myomorpha</taxon>
        <taxon>Muroidea</taxon>
        <taxon>Cricetidae</taxon>
        <taxon>Cricetinae</taxon>
        <taxon>Cricetulus</taxon>
    </lineage>
</organism>
<sequence length="179" mass="19290">MTLRLPPPPPPPPHRAGISVVRRQALDSNPGPCACVPSEHSANYAQLLLPSAPTAQPQPGDSGDSGEAGGGLGVRRAPPRPFPLPGTRRPAPARTPFTSYLPVREPLLLLSLRLLHHRGAPRQASPPASQIFPLYVRDGLRRGSKREAPPPRSARAPWRQLAEGPCWREGYPSTPRPLP</sequence>
<feature type="region of interest" description="Disordered" evidence="1">
    <location>
        <begin position="141"/>
        <end position="179"/>
    </location>
</feature>
<dbReference type="KEGG" id="cge:107977343"/>
<feature type="compositionally biased region" description="Low complexity" evidence="1">
    <location>
        <begin position="87"/>
        <end position="96"/>
    </location>
</feature>
<dbReference type="RefSeq" id="XP_035295306.1">
    <property type="nucleotide sequence ID" value="XM_035439415.1"/>
</dbReference>
<reference evidence="2" key="2">
    <citation type="journal article" date="2020" name="Biotechnol. Bioeng.">
        <title>Chromosome-scale scaffolds for the Chinese hamster reference genome assembly to facilitate the study of the CHO epigenome.</title>
        <authorList>
            <person name="Hilliard W."/>
            <person name="MacDonald M."/>
            <person name="Lee K.H."/>
        </authorList>
    </citation>
    <scope>NUCLEOTIDE SEQUENCE [LARGE SCALE GENOMIC DNA]</scope>
    <source>
        <strain evidence="2">17A/GY</strain>
    </source>
</reference>
<proteinExistence type="predicted"/>
<dbReference type="GeneID" id="107977343"/>
<evidence type="ECO:0000313" key="3">
    <source>
        <dbReference type="RefSeq" id="XP_035295306.1"/>
    </source>
</evidence>
<keyword evidence="2" id="KW-1185">Reference proteome</keyword>
<gene>
    <name evidence="3" type="primary">LOC107977343</name>
</gene>
<feature type="region of interest" description="Disordered" evidence="1">
    <location>
        <begin position="46"/>
        <end position="98"/>
    </location>
</feature>
<reference evidence="2" key="1">
    <citation type="journal article" date="2018" name="Biotechnol. Bioeng.">
        <title>A reference genome of the Chinese hamster based on a hybrid assembly strategy.</title>
        <authorList>
            <person name="Rupp O."/>
            <person name="MacDonald M.L."/>
            <person name="Li S."/>
            <person name="Dhiman H."/>
            <person name="Polson S."/>
            <person name="Griep S."/>
            <person name="Heffner K."/>
            <person name="Hernandez I."/>
            <person name="Brinkrolf K."/>
            <person name="Jadhav V."/>
            <person name="Samoudi M."/>
            <person name="Hao H."/>
            <person name="Kingham B."/>
            <person name="Goesmann A."/>
            <person name="Betenbaugh M.J."/>
            <person name="Lewis N.E."/>
            <person name="Borth N."/>
            <person name="Lee K.H."/>
        </authorList>
    </citation>
    <scope>NUCLEOTIDE SEQUENCE [LARGE SCALE GENOMIC DNA]</scope>
    <source>
        <strain evidence="2">17A/GY</strain>
    </source>
</reference>
<protein>
    <submittedName>
        <fullName evidence="3">Formin-like protein 14</fullName>
    </submittedName>
</protein>
<accession>A0A9J7K4H8</accession>
<dbReference type="Proteomes" id="UP001108280">
    <property type="component" value="Chromosome 2"/>
</dbReference>
<evidence type="ECO:0000256" key="1">
    <source>
        <dbReference type="SAM" id="MobiDB-lite"/>
    </source>
</evidence>